<dbReference type="SUPFAM" id="SSF53448">
    <property type="entry name" value="Nucleotide-diphospho-sugar transferases"/>
    <property type="match status" value="1"/>
</dbReference>
<dbReference type="InterPro" id="IPR029044">
    <property type="entry name" value="Nucleotide-diphossugar_trans"/>
</dbReference>
<dbReference type="Gene3D" id="3.40.50.11350">
    <property type="match status" value="1"/>
</dbReference>
<evidence type="ECO:0008006" key="4">
    <source>
        <dbReference type="Google" id="ProtNLM"/>
    </source>
</evidence>
<dbReference type="Proteomes" id="UP000612055">
    <property type="component" value="Unassembled WGS sequence"/>
</dbReference>
<evidence type="ECO:0000313" key="2">
    <source>
        <dbReference type="EMBL" id="KAG2483042.1"/>
    </source>
</evidence>
<reference evidence="2" key="1">
    <citation type="journal article" date="2020" name="bioRxiv">
        <title>Comparative genomics of Chlamydomonas.</title>
        <authorList>
            <person name="Craig R.J."/>
            <person name="Hasan A.R."/>
            <person name="Ness R.W."/>
            <person name="Keightley P.D."/>
        </authorList>
    </citation>
    <scope>NUCLEOTIDE SEQUENCE</scope>
    <source>
        <strain evidence="2">CCAP 11/70</strain>
    </source>
</reference>
<evidence type="ECO:0000313" key="3">
    <source>
        <dbReference type="Proteomes" id="UP000612055"/>
    </source>
</evidence>
<protein>
    <recommendedName>
        <fullName evidence="4">O-fucosyltransferase family protein</fullName>
    </recommendedName>
</protein>
<organism evidence="2 3">
    <name type="scientific">Edaphochlamys debaryana</name>
    <dbReference type="NCBI Taxonomy" id="47281"/>
    <lineage>
        <taxon>Eukaryota</taxon>
        <taxon>Viridiplantae</taxon>
        <taxon>Chlorophyta</taxon>
        <taxon>core chlorophytes</taxon>
        <taxon>Chlorophyceae</taxon>
        <taxon>CS clade</taxon>
        <taxon>Chlamydomonadales</taxon>
        <taxon>Chlamydomonadales incertae sedis</taxon>
        <taxon>Edaphochlamys</taxon>
    </lineage>
</organism>
<evidence type="ECO:0000256" key="1">
    <source>
        <dbReference type="SAM" id="SignalP"/>
    </source>
</evidence>
<keyword evidence="1" id="KW-0732">Signal</keyword>
<name>A0A836BNP3_9CHLO</name>
<gene>
    <name evidence="2" type="ORF">HYH03_018071</name>
</gene>
<feature type="signal peptide" evidence="1">
    <location>
        <begin position="1"/>
        <end position="23"/>
    </location>
</feature>
<dbReference type="OrthoDB" id="533531at2759"/>
<proteinExistence type="predicted"/>
<comment type="caution">
    <text evidence="2">The sequence shown here is derived from an EMBL/GenBank/DDBJ whole genome shotgun (WGS) entry which is preliminary data.</text>
</comment>
<accession>A0A836BNP3</accession>
<dbReference type="AlphaFoldDB" id="A0A836BNP3"/>
<keyword evidence="3" id="KW-1185">Reference proteome</keyword>
<sequence length="750" mass="83037">MFTYPAMLAVALFLTGFFAGVFKDTGSGAGRGGSGPNNVVHPDCAVPLLSPLDSGRHQGVIDVLALPEVEPTWEPAPPTRTLRFAVCNGFANQRLSVVYAALLAYRLGRSLVLPDLIDMGLQREDVTVLASDTNRVAFADMYDVGTFVAAMRAVRMTVLTQAEAGQGPAEAVSLPSLRGNVAAALEERYRDTPHLAVDCPLFKLPNQYLQPQDTLVVWAALNGLRPNRQASETLEALSAAITAFGNAPHPGAAPAAVAAAVKAAARNRGSSPPEEGSLSGYNYIHLRIENDWLAHCKRWEAIADGVVRDNCYSHTETVEQQLASFGFNTSIPLYVASYWDDVDAERKERSLSALRAAGYRLVTSADVLPLLEPLLGARGGGLGAGRGREYRAMLEYFVGMKSTRLIGNSVSTFAALAMLERRHAGRWAAYYNGGNVPLASVLPHLHRLPWVFTYNSWSPGYDYMLKAAVRSAAATRSFQPYCIFNGNSTSYIHEWLVANNVTIIRHEPTWRQALIDAAGRKASENVRHSHLFKTPDMLVSTFQRVDLPVVPTLDQYTYVLYTDADVFFRRPIRLDDFGLPLPKSVLMGYEMERHFPYNAGIILANLPTMRRNYKAFIAAMLDNNNGLYYVGYGPADQGAINMFYEKDLRERVLPSAFNSKPYNSWDPASYIVHFHGPKPHEYSTFLTGGHCDFANLCERAFQESLCRSVREWSRWLPEERLAQQLADLCAAIESPTLKRLKNIIGRRIDD</sequence>
<dbReference type="EMBL" id="JAEHOE010000192">
    <property type="protein sequence ID" value="KAG2483042.1"/>
    <property type="molecule type" value="Genomic_DNA"/>
</dbReference>
<dbReference type="Gene3D" id="3.90.550.10">
    <property type="entry name" value="Spore Coat Polysaccharide Biosynthesis Protein SpsA, Chain A"/>
    <property type="match status" value="1"/>
</dbReference>
<feature type="chain" id="PRO_5032394213" description="O-fucosyltransferase family protein" evidence="1">
    <location>
        <begin position="24"/>
        <end position="750"/>
    </location>
</feature>
<dbReference type="CDD" id="cd11296">
    <property type="entry name" value="O-FucT_like"/>
    <property type="match status" value="1"/>
</dbReference>